<dbReference type="eggNOG" id="ENOG503186D">
    <property type="taxonomic scope" value="Bacteria"/>
</dbReference>
<dbReference type="EMBL" id="AECZ01000001">
    <property type="protein sequence ID" value="EFL52953.1"/>
    <property type="molecule type" value="Genomic_DNA"/>
</dbReference>
<dbReference type="Proteomes" id="UP000006250">
    <property type="component" value="Unassembled WGS sequence"/>
</dbReference>
<dbReference type="AlphaFoldDB" id="E1JQV2"/>
<dbReference type="InterPro" id="IPR036388">
    <property type="entry name" value="WH-like_DNA-bd_sf"/>
</dbReference>
<dbReference type="InterPro" id="IPR036390">
    <property type="entry name" value="WH_DNA-bd_sf"/>
</dbReference>
<evidence type="ECO:0000313" key="1">
    <source>
        <dbReference type="EMBL" id="EFL52953.1"/>
    </source>
</evidence>
<dbReference type="Gene3D" id="1.10.10.10">
    <property type="entry name" value="Winged helix-like DNA-binding domain superfamily/Winged helix DNA-binding domain"/>
    <property type="match status" value="1"/>
</dbReference>
<reference evidence="1 2" key="1">
    <citation type="submission" date="2010-08" db="EMBL/GenBank/DDBJ databases">
        <title>The draft genome of Desulfovibrio fructosovorans JJ.</title>
        <authorList>
            <consortium name="US DOE Joint Genome Institute (JGI-PGF)"/>
            <person name="Lucas S."/>
            <person name="Copeland A."/>
            <person name="Lapidus A."/>
            <person name="Cheng J.-F."/>
            <person name="Bruce D."/>
            <person name="Goodwin L."/>
            <person name="Pitluck S."/>
            <person name="Land M.L."/>
            <person name="Hauser L."/>
            <person name="Chang Y.-J."/>
            <person name="Jeffries C."/>
            <person name="Wall J.D."/>
            <person name="Stahl D.A."/>
            <person name="Arkin A.P."/>
            <person name="Dehal P."/>
            <person name="Stolyar S.M."/>
            <person name="Hazen T.C."/>
            <person name="Woyke T.J."/>
        </authorList>
    </citation>
    <scope>NUCLEOTIDE SEQUENCE [LARGE SCALE GENOMIC DNA]</scope>
    <source>
        <strain evidence="1 2">JJ</strain>
    </source>
</reference>
<protein>
    <submittedName>
        <fullName evidence="1">Uncharacterized protein</fullName>
    </submittedName>
</protein>
<keyword evidence="2" id="KW-1185">Reference proteome</keyword>
<evidence type="ECO:0000313" key="2">
    <source>
        <dbReference type="Proteomes" id="UP000006250"/>
    </source>
</evidence>
<dbReference type="OrthoDB" id="5459415at2"/>
<name>E1JQV2_SOLFR</name>
<proteinExistence type="predicted"/>
<comment type="caution">
    <text evidence="1">The sequence shown here is derived from an EMBL/GenBank/DDBJ whole genome shotgun (WGS) entry which is preliminary data.</text>
</comment>
<gene>
    <name evidence="1" type="ORF">DesfrDRAFT_0001</name>
</gene>
<sequence precursor="true">MEEKDPLSPEAVRLLAALAAQPETAFPDRVMPGEVATRLGFAPGKAWRLFRALFDKGYYQYDISAYSGRLTEAGRAAAKDLRK</sequence>
<dbReference type="RefSeq" id="WP_005989886.1">
    <property type="nucleotide sequence ID" value="NZ_AECZ01000001.1"/>
</dbReference>
<organism evidence="1 2">
    <name type="scientific">Solidesulfovibrio fructosivorans JJ]</name>
    <dbReference type="NCBI Taxonomy" id="596151"/>
    <lineage>
        <taxon>Bacteria</taxon>
        <taxon>Pseudomonadati</taxon>
        <taxon>Thermodesulfobacteriota</taxon>
        <taxon>Desulfovibrionia</taxon>
        <taxon>Desulfovibrionales</taxon>
        <taxon>Desulfovibrionaceae</taxon>
        <taxon>Solidesulfovibrio</taxon>
    </lineage>
</organism>
<accession>E1JQV2</accession>
<dbReference type="STRING" id="596151.DesfrDRAFT_0001"/>
<dbReference type="SUPFAM" id="SSF46785">
    <property type="entry name" value="Winged helix' DNA-binding domain"/>
    <property type="match status" value="1"/>
</dbReference>